<evidence type="ECO:0000259" key="2">
    <source>
        <dbReference type="Pfam" id="PF01058"/>
    </source>
</evidence>
<organism evidence="3 4">
    <name type="scientific">Rubinisphaera italica</name>
    <dbReference type="NCBI Taxonomy" id="2527969"/>
    <lineage>
        <taxon>Bacteria</taxon>
        <taxon>Pseudomonadati</taxon>
        <taxon>Planctomycetota</taxon>
        <taxon>Planctomycetia</taxon>
        <taxon>Planctomycetales</taxon>
        <taxon>Planctomycetaceae</taxon>
        <taxon>Rubinisphaera</taxon>
    </lineage>
</organism>
<dbReference type="EC" id="1.12.1.2" evidence="3"/>
<dbReference type="SUPFAM" id="SSF56770">
    <property type="entry name" value="HydA/Nqo6-like"/>
    <property type="match status" value="1"/>
</dbReference>
<dbReference type="Pfam" id="PF01058">
    <property type="entry name" value="Oxidored_q6"/>
    <property type="match status" value="1"/>
</dbReference>
<gene>
    <name evidence="3" type="primary">hoxY</name>
    <name evidence="3" type="ORF">Pan54_03810</name>
</gene>
<dbReference type="Gene3D" id="3.40.50.700">
    <property type="entry name" value="NADH:ubiquinone oxidoreductase-like, 20kDa subunit"/>
    <property type="match status" value="1"/>
</dbReference>
<dbReference type="InterPro" id="IPR037024">
    <property type="entry name" value="NiFe_Hase_small_N_sf"/>
</dbReference>
<keyword evidence="3" id="KW-0371">Homeobox</keyword>
<evidence type="ECO:0000313" key="4">
    <source>
        <dbReference type="Proteomes" id="UP000316095"/>
    </source>
</evidence>
<sequence length="267" mass="29174">MPEKLRLGIFKFASCDGCQLSLLNAEEELLELAELVEFAHFPEASSRIDSGPYDLVLIEGSISTPEDLDRIQQIRRQTDTLVTIGACATAGGIQALRNGANHDEFMKLVYPHPEYLQSLATSTPISNHVSVDFELRGCPVDTGQLLQIISDKLHHRKFSVPDHSVCRDCKLQNIVCVSVARGIPCLGPLTQAGCGAICPRFHRGCYGCFGPCHQTNTDGLTDWLIKDGHASAELIPLFLNVNAEAPEFARTGAQLKRQDSAEGESDE</sequence>
<dbReference type="GO" id="GO:0047985">
    <property type="term" value="F:hydrogen dehydrogenase activity"/>
    <property type="evidence" value="ECO:0007669"/>
    <property type="project" value="UniProtKB-EC"/>
</dbReference>
<dbReference type="InterPro" id="IPR006137">
    <property type="entry name" value="NADH_UbQ_OxRdtase-like_20kDa"/>
</dbReference>
<proteinExistence type="predicted"/>
<dbReference type="Proteomes" id="UP000316095">
    <property type="component" value="Unassembled WGS sequence"/>
</dbReference>
<dbReference type="OrthoDB" id="9787729at2"/>
<dbReference type="GO" id="GO:0003677">
    <property type="term" value="F:DNA binding"/>
    <property type="evidence" value="ECO:0007669"/>
    <property type="project" value="UniProtKB-KW"/>
</dbReference>
<dbReference type="InterPro" id="IPR051349">
    <property type="entry name" value="Hydrogenase_assoc-protein"/>
</dbReference>
<evidence type="ECO:0000313" key="3">
    <source>
        <dbReference type="EMBL" id="TWT59672.1"/>
    </source>
</evidence>
<accession>A0A5C5XCM5</accession>
<dbReference type="EMBL" id="SJPG01000001">
    <property type="protein sequence ID" value="TWT59672.1"/>
    <property type="molecule type" value="Genomic_DNA"/>
</dbReference>
<name>A0A5C5XCM5_9PLAN</name>
<dbReference type="RefSeq" id="WP_146501876.1">
    <property type="nucleotide sequence ID" value="NZ_SJPG01000001.1"/>
</dbReference>
<dbReference type="PANTHER" id="PTHR42845">
    <property type="entry name" value="COENZYME F420-REDUCING HYDROGENASE, GAMMA SUBUNIT"/>
    <property type="match status" value="1"/>
</dbReference>
<reference evidence="3 4" key="1">
    <citation type="submission" date="2019-02" db="EMBL/GenBank/DDBJ databases">
        <title>Deep-cultivation of Planctomycetes and their phenomic and genomic characterization uncovers novel biology.</title>
        <authorList>
            <person name="Wiegand S."/>
            <person name="Jogler M."/>
            <person name="Boedeker C."/>
            <person name="Pinto D."/>
            <person name="Vollmers J."/>
            <person name="Rivas-Marin E."/>
            <person name="Kohn T."/>
            <person name="Peeters S.H."/>
            <person name="Heuer A."/>
            <person name="Rast P."/>
            <person name="Oberbeckmann S."/>
            <person name="Bunk B."/>
            <person name="Jeske O."/>
            <person name="Meyerdierks A."/>
            <person name="Storesund J.E."/>
            <person name="Kallscheuer N."/>
            <person name="Luecker S."/>
            <person name="Lage O.M."/>
            <person name="Pohl T."/>
            <person name="Merkel B.J."/>
            <person name="Hornburger P."/>
            <person name="Mueller R.-W."/>
            <person name="Bruemmer F."/>
            <person name="Labrenz M."/>
            <person name="Spormann A.M."/>
            <person name="Op Den Camp H."/>
            <person name="Overmann J."/>
            <person name="Amann R."/>
            <person name="Jetten M.S.M."/>
            <person name="Mascher T."/>
            <person name="Medema M.H."/>
            <person name="Devos D.P."/>
            <person name="Kaster A.-K."/>
            <person name="Ovreas L."/>
            <person name="Rohde M."/>
            <person name="Galperin M.Y."/>
            <person name="Jogler C."/>
        </authorList>
    </citation>
    <scope>NUCLEOTIDE SEQUENCE [LARGE SCALE GENOMIC DNA]</scope>
    <source>
        <strain evidence="3 4">Pan54</strain>
    </source>
</reference>
<dbReference type="AlphaFoldDB" id="A0A5C5XCM5"/>
<dbReference type="PANTHER" id="PTHR42845:SF3">
    <property type="entry name" value="CYTOSOLIC NIFE-HYDROGENASE, DELTA SUBUNIT"/>
    <property type="match status" value="1"/>
</dbReference>
<keyword evidence="1 3" id="KW-0560">Oxidoreductase</keyword>
<keyword evidence="4" id="KW-1185">Reference proteome</keyword>
<protein>
    <submittedName>
        <fullName evidence="3">NAD-reducing hydrogenase HoxS subunit delta</fullName>
        <ecNumber evidence="3">1.12.1.2</ecNumber>
    </submittedName>
</protein>
<dbReference type="GO" id="GO:0051536">
    <property type="term" value="F:iron-sulfur cluster binding"/>
    <property type="evidence" value="ECO:0007669"/>
    <property type="project" value="InterPro"/>
</dbReference>
<comment type="caution">
    <text evidence="3">The sequence shown here is derived from an EMBL/GenBank/DDBJ whole genome shotgun (WGS) entry which is preliminary data.</text>
</comment>
<evidence type="ECO:0000256" key="1">
    <source>
        <dbReference type="ARBA" id="ARBA00023002"/>
    </source>
</evidence>
<feature type="domain" description="NADH:ubiquinone oxidoreductase-like 20kDa subunit" evidence="2">
    <location>
        <begin position="15"/>
        <end position="149"/>
    </location>
</feature>